<dbReference type="PRINTS" id="PR00081">
    <property type="entry name" value="GDHRDH"/>
</dbReference>
<name>A0AAE0MQ76_9PEZI</name>
<dbReference type="Proteomes" id="UP001278500">
    <property type="component" value="Unassembled WGS sequence"/>
</dbReference>
<evidence type="ECO:0000256" key="2">
    <source>
        <dbReference type="ARBA" id="ARBA00022857"/>
    </source>
</evidence>
<keyword evidence="2" id="KW-0521">NADP</keyword>
<keyword evidence="3" id="KW-0560">Oxidoreductase</keyword>
<dbReference type="InterPro" id="IPR036291">
    <property type="entry name" value="NAD(P)-bd_dom_sf"/>
</dbReference>
<dbReference type="Gene3D" id="3.40.50.720">
    <property type="entry name" value="NAD(P)-binding Rossmann-like Domain"/>
    <property type="match status" value="1"/>
</dbReference>
<comment type="caution">
    <text evidence="4">The sequence shown here is derived from an EMBL/GenBank/DDBJ whole genome shotgun (WGS) entry which is preliminary data.</text>
</comment>
<dbReference type="GeneID" id="87866828"/>
<dbReference type="InterPro" id="IPR052178">
    <property type="entry name" value="Sec_Metab_Biosynth_SDR"/>
</dbReference>
<proteinExistence type="inferred from homology"/>
<accession>A0AAE0MQ76</accession>
<evidence type="ECO:0000256" key="1">
    <source>
        <dbReference type="ARBA" id="ARBA00006484"/>
    </source>
</evidence>
<dbReference type="Pfam" id="PF00106">
    <property type="entry name" value="adh_short"/>
    <property type="match status" value="1"/>
</dbReference>
<dbReference type="EMBL" id="JAUEPP010000005">
    <property type="protein sequence ID" value="KAK3342475.1"/>
    <property type="molecule type" value="Genomic_DNA"/>
</dbReference>
<evidence type="ECO:0000313" key="4">
    <source>
        <dbReference type="EMBL" id="KAK3342475.1"/>
    </source>
</evidence>
<dbReference type="RefSeq" id="XP_062680268.1">
    <property type="nucleotide sequence ID" value="XM_062829674.1"/>
</dbReference>
<reference evidence="4" key="2">
    <citation type="submission" date="2023-06" db="EMBL/GenBank/DDBJ databases">
        <authorList>
            <consortium name="Lawrence Berkeley National Laboratory"/>
            <person name="Haridas S."/>
            <person name="Hensen N."/>
            <person name="Bonometti L."/>
            <person name="Westerberg I."/>
            <person name="Brannstrom I.O."/>
            <person name="Guillou S."/>
            <person name="Cros-Aarteil S."/>
            <person name="Calhoun S."/>
            <person name="Kuo A."/>
            <person name="Mondo S."/>
            <person name="Pangilinan J."/>
            <person name="Riley R."/>
            <person name="Labutti K."/>
            <person name="Andreopoulos B."/>
            <person name="Lipzen A."/>
            <person name="Chen C."/>
            <person name="Yanf M."/>
            <person name="Daum C."/>
            <person name="Ng V."/>
            <person name="Clum A."/>
            <person name="Steindorff A."/>
            <person name="Ohm R."/>
            <person name="Martin F."/>
            <person name="Silar P."/>
            <person name="Natvig D."/>
            <person name="Lalanne C."/>
            <person name="Gautier V."/>
            <person name="Ament-Velasquez S.L."/>
            <person name="Kruys A."/>
            <person name="Hutchinson M.I."/>
            <person name="Powell A.J."/>
            <person name="Barry K."/>
            <person name="Miller A.N."/>
            <person name="Grigoriev I.V."/>
            <person name="Debuchy R."/>
            <person name="Gladieux P."/>
            <person name="Thoren M.H."/>
            <person name="Johannesson H."/>
        </authorList>
    </citation>
    <scope>NUCLEOTIDE SEQUENCE</scope>
    <source>
        <strain evidence="4">CBS 560.94</strain>
    </source>
</reference>
<dbReference type="PANTHER" id="PTHR43618:SF18">
    <property type="entry name" value="SHORT CHAIN DEHYDROGENASE_REDUCTASE FAMILY (AFU_ORTHOLOGUE AFUA_5G12480)"/>
    <property type="match status" value="1"/>
</dbReference>
<evidence type="ECO:0008006" key="6">
    <source>
        <dbReference type="Google" id="ProtNLM"/>
    </source>
</evidence>
<dbReference type="InterPro" id="IPR020904">
    <property type="entry name" value="Sc_DH/Rdtase_CS"/>
</dbReference>
<dbReference type="SUPFAM" id="SSF51735">
    <property type="entry name" value="NAD(P)-binding Rossmann-fold domains"/>
    <property type="match status" value="1"/>
</dbReference>
<keyword evidence="5" id="KW-1185">Reference proteome</keyword>
<protein>
    <recommendedName>
        <fullName evidence="6">NAD(P)-binding protein</fullName>
    </recommendedName>
</protein>
<sequence>MSVPVTASPATAPPIDVSNLFSVKGLVALVTGGGSGIGLMLTQSLASAGAKRIYIAGRRLSVLQSAADRINSSLPSTKEPVVVPLECDVTSPTSLSSLVSTISSDPYTGYLNLLLCNAGVGGPQVSAVNKETGEPKTLKEFREQNLAVDFDKEWEQTFRVNVGSVWYTAMACLELLDKGNQVAATEGVKEGVWRESSSQIVVTSSIAGLNKAAPGGWAYGVSKAAATHVGKQLSVLLPRWGIRCNVICPGLFPSEMAAPIVQAAGGSMTGGGVIPLDKKIVPLGRMGDEFDMAGQILYLASRAGAYLNGNVIVVDGGRLTTMPSTY</sequence>
<reference evidence="4" key="1">
    <citation type="journal article" date="2023" name="Mol. Phylogenet. Evol.">
        <title>Genome-scale phylogeny and comparative genomics of the fungal order Sordariales.</title>
        <authorList>
            <person name="Hensen N."/>
            <person name="Bonometti L."/>
            <person name="Westerberg I."/>
            <person name="Brannstrom I.O."/>
            <person name="Guillou S."/>
            <person name="Cros-Aarteil S."/>
            <person name="Calhoun S."/>
            <person name="Haridas S."/>
            <person name="Kuo A."/>
            <person name="Mondo S."/>
            <person name="Pangilinan J."/>
            <person name="Riley R."/>
            <person name="LaButti K."/>
            <person name="Andreopoulos B."/>
            <person name="Lipzen A."/>
            <person name="Chen C."/>
            <person name="Yan M."/>
            <person name="Daum C."/>
            <person name="Ng V."/>
            <person name="Clum A."/>
            <person name="Steindorff A."/>
            <person name="Ohm R.A."/>
            <person name="Martin F."/>
            <person name="Silar P."/>
            <person name="Natvig D.O."/>
            <person name="Lalanne C."/>
            <person name="Gautier V."/>
            <person name="Ament-Velasquez S.L."/>
            <person name="Kruys A."/>
            <person name="Hutchinson M.I."/>
            <person name="Powell A.J."/>
            <person name="Barry K."/>
            <person name="Miller A.N."/>
            <person name="Grigoriev I.V."/>
            <person name="Debuchy R."/>
            <person name="Gladieux P."/>
            <person name="Hiltunen Thoren M."/>
            <person name="Johannesson H."/>
        </authorList>
    </citation>
    <scope>NUCLEOTIDE SEQUENCE</scope>
    <source>
        <strain evidence="4">CBS 560.94</strain>
    </source>
</reference>
<gene>
    <name evidence="4" type="ORF">B0H65DRAFT_549682</name>
</gene>
<dbReference type="PANTHER" id="PTHR43618">
    <property type="entry name" value="7-ALPHA-HYDROXYSTEROID DEHYDROGENASE"/>
    <property type="match status" value="1"/>
</dbReference>
<dbReference type="InterPro" id="IPR002347">
    <property type="entry name" value="SDR_fam"/>
</dbReference>
<organism evidence="4 5">
    <name type="scientific">Neurospora tetraspora</name>
    <dbReference type="NCBI Taxonomy" id="94610"/>
    <lineage>
        <taxon>Eukaryota</taxon>
        <taxon>Fungi</taxon>
        <taxon>Dikarya</taxon>
        <taxon>Ascomycota</taxon>
        <taxon>Pezizomycotina</taxon>
        <taxon>Sordariomycetes</taxon>
        <taxon>Sordariomycetidae</taxon>
        <taxon>Sordariales</taxon>
        <taxon>Sordariaceae</taxon>
        <taxon>Neurospora</taxon>
    </lineage>
</organism>
<evidence type="ECO:0000313" key="5">
    <source>
        <dbReference type="Proteomes" id="UP001278500"/>
    </source>
</evidence>
<evidence type="ECO:0000256" key="3">
    <source>
        <dbReference type="ARBA" id="ARBA00023002"/>
    </source>
</evidence>
<dbReference type="CDD" id="cd05233">
    <property type="entry name" value="SDR_c"/>
    <property type="match status" value="1"/>
</dbReference>
<dbReference type="AlphaFoldDB" id="A0AAE0MQ76"/>
<dbReference type="PROSITE" id="PS00061">
    <property type="entry name" value="ADH_SHORT"/>
    <property type="match status" value="1"/>
</dbReference>
<comment type="similarity">
    <text evidence="1">Belongs to the short-chain dehydrogenases/reductases (SDR) family.</text>
</comment>
<dbReference type="GO" id="GO:0016491">
    <property type="term" value="F:oxidoreductase activity"/>
    <property type="evidence" value="ECO:0007669"/>
    <property type="project" value="UniProtKB-KW"/>
</dbReference>